<keyword evidence="5 8" id="KW-1133">Transmembrane helix</keyword>
<comment type="caution">
    <text evidence="9">The sequence shown here is derived from an EMBL/GenBank/DDBJ whole genome shotgun (WGS) entry which is preliminary data.</text>
</comment>
<evidence type="ECO:0000313" key="9">
    <source>
        <dbReference type="EMBL" id="MFC4161569.1"/>
    </source>
</evidence>
<organism evidence="9 10">
    <name type="scientific">Chitinimonas lacunae</name>
    <dbReference type="NCBI Taxonomy" id="1963018"/>
    <lineage>
        <taxon>Bacteria</taxon>
        <taxon>Pseudomonadati</taxon>
        <taxon>Pseudomonadota</taxon>
        <taxon>Betaproteobacteria</taxon>
        <taxon>Neisseriales</taxon>
        <taxon>Chitinibacteraceae</taxon>
        <taxon>Chitinimonas</taxon>
    </lineage>
</organism>
<comment type="subcellular location">
    <subcellularLocation>
        <location evidence="1">Cell membrane</location>
        <topology evidence="1">Single-pass membrane protein</topology>
    </subcellularLocation>
    <subcellularLocation>
        <location evidence="7">Cell membrane</location>
        <topology evidence="7">Single-pass type II membrane protein</topology>
    </subcellularLocation>
</comment>
<evidence type="ECO:0000256" key="7">
    <source>
        <dbReference type="RuleBase" id="RU003879"/>
    </source>
</evidence>
<protein>
    <submittedName>
        <fullName evidence="9">ExbD/TolR family protein</fullName>
    </submittedName>
</protein>
<sequence length="149" mass="16452">MSLSHRYFEHKEARIEVVPMIDIMMFLLIFFMLIMLKMIEASGIPLTLPNSNSAEKIEQQPVKRTISILKDGTFMLEEDVMKGPQITEELKRLKATSKDVQVVVAADKSVEYQRFVEAMDMVRNAGIDAIGTTAIAGTGSSAQTGGAAQ</sequence>
<accession>A0ABV8MU46</accession>
<keyword evidence="7" id="KW-0653">Protein transport</keyword>
<evidence type="ECO:0000256" key="8">
    <source>
        <dbReference type="SAM" id="Phobius"/>
    </source>
</evidence>
<evidence type="ECO:0000256" key="1">
    <source>
        <dbReference type="ARBA" id="ARBA00004162"/>
    </source>
</evidence>
<feature type="transmembrane region" description="Helical" evidence="8">
    <location>
        <begin position="21"/>
        <end position="39"/>
    </location>
</feature>
<comment type="similarity">
    <text evidence="2 7">Belongs to the ExbD/TolR family.</text>
</comment>
<evidence type="ECO:0000256" key="2">
    <source>
        <dbReference type="ARBA" id="ARBA00005811"/>
    </source>
</evidence>
<name>A0ABV8MU46_9NEIS</name>
<dbReference type="Gene3D" id="3.30.420.270">
    <property type="match status" value="1"/>
</dbReference>
<evidence type="ECO:0000256" key="4">
    <source>
        <dbReference type="ARBA" id="ARBA00022692"/>
    </source>
</evidence>
<evidence type="ECO:0000256" key="3">
    <source>
        <dbReference type="ARBA" id="ARBA00022475"/>
    </source>
</evidence>
<gene>
    <name evidence="9" type="ORF">ACFOW7_19725</name>
</gene>
<keyword evidence="6 8" id="KW-0472">Membrane</keyword>
<keyword evidence="7" id="KW-0813">Transport</keyword>
<dbReference type="PANTHER" id="PTHR30558">
    <property type="entry name" value="EXBD MEMBRANE COMPONENT OF PMF-DRIVEN MACROMOLECULE IMPORT SYSTEM"/>
    <property type="match status" value="1"/>
</dbReference>
<evidence type="ECO:0000256" key="6">
    <source>
        <dbReference type="ARBA" id="ARBA00023136"/>
    </source>
</evidence>
<keyword evidence="10" id="KW-1185">Reference proteome</keyword>
<keyword evidence="4 7" id="KW-0812">Transmembrane</keyword>
<evidence type="ECO:0000313" key="10">
    <source>
        <dbReference type="Proteomes" id="UP001595791"/>
    </source>
</evidence>
<evidence type="ECO:0000256" key="5">
    <source>
        <dbReference type="ARBA" id="ARBA00022989"/>
    </source>
</evidence>
<reference evidence="10" key="1">
    <citation type="journal article" date="2019" name="Int. J. Syst. Evol. Microbiol.">
        <title>The Global Catalogue of Microorganisms (GCM) 10K type strain sequencing project: providing services to taxonomists for standard genome sequencing and annotation.</title>
        <authorList>
            <consortium name="The Broad Institute Genomics Platform"/>
            <consortium name="The Broad Institute Genome Sequencing Center for Infectious Disease"/>
            <person name="Wu L."/>
            <person name="Ma J."/>
        </authorList>
    </citation>
    <scope>NUCLEOTIDE SEQUENCE [LARGE SCALE GENOMIC DNA]</scope>
    <source>
        <strain evidence="10">LMG 29894</strain>
    </source>
</reference>
<dbReference type="Proteomes" id="UP001595791">
    <property type="component" value="Unassembled WGS sequence"/>
</dbReference>
<dbReference type="EMBL" id="JBHSBU010000001">
    <property type="protein sequence ID" value="MFC4161569.1"/>
    <property type="molecule type" value="Genomic_DNA"/>
</dbReference>
<proteinExistence type="inferred from homology"/>
<dbReference type="InterPro" id="IPR003400">
    <property type="entry name" value="ExbD"/>
</dbReference>
<dbReference type="Pfam" id="PF02472">
    <property type="entry name" value="ExbD"/>
    <property type="match status" value="1"/>
</dbReference>
<keyword evidence="3" id="KW-1003">Cell membrane</keyword>
<dbReference type="RefSeq" id="WP_378167654.1">
    <property type="nucleotide sequence ID" value="NZ_JBHSBU010000001.1"/>
</dbReference>